<proteinExistence type="predicted"/>
<evidence type="ECO:0000256" key="1">
    <source>
        <dbReference type="SAM" id="Coils"/>
    </source>
</evidence>
<keyword evidence="1" id="KW-0175">Coiled coil</keyword>
<accession>A0A4S4FCK9</accession>
<evidence type="ECO:0000259" key="2">
    <source>
        <dbReference type="Pfam" id="PF05713"/>
    </source>
</evidence>
<feature type="coiled-coil region" evidence="1">
    <location>
        <begin position="95"/>
        <end position="122"/>
    </location>
</feature>
<comment type="caution">
    <text evidence="3">The sequence shown here is derived from an EMBL/GenBank/DDBJ whole genome shotgun (WGS) entry which is preliminary data.</text>
</comment>
<dbReference type="InterPro" id="IPR008687">
    <property type="entry name" value="MobC"/>
</dbReference>
<dbReference type="AlphaFoldDB" id="A0A4S4FCK9"/>
<reference evidence="3 4" key="1">
    <citation type="submission" date="2019-04" db="EMBL/GenBank/DDBJ databases">
        <title>Microbes associate with the intestines of laboratory mice.</title>
        <authorList>
            <person name="Navarre W."/>
            <person name="Wong E."/>
            <person name="Huang K.C."/>
            <person name="Tropini C."/>
            <person name="Ng K."/>
            <person name="Yu B."/>
        </authorList>
    </citation>
    <scope>NUCLEOTIDE SEQUENCE [LARGE SCALE GENOMIC DNA]</scope>
    <source>
        <strain evidence="3 4">NM87_A27A</strain>
    </source>
</reference>
<organism evidence="3 4">
    <name type="scientific">Bifidobacterium pseudolongum</name>
    <dbReference type="NCBI Taxonomy" id="1694"/>
    <lineage>
        <taxon>Bacteria</taxon>
        <taxon>Bacillati</taxon>
        <taxon>Actinomycetota</taxon>
        <taxon>Actinomycetes</taxon>
        <taxon>Bifidobacteriales</taxon>
        <taxon>Bifidobacteriaceae</taxon>
        <taxon>Bifidobacterium</taxon>
    </lineage>
</organism>
<name>A0A4S4FCK9_9BIFI</name>
<dbReference type="Proteomes" id="UP000306798">
    <property type="component" value="Unassembled WGS sequence"/>
</dbReference>
<sequence length="127" mass="14540">MSWSPGRRRNVQKLLTFTPEEWEQVDANWTACATDPRYERFADFARAALTRTQIRVIEVPPSPMAIRGEVRRIGININELTHLANRTGTVSDAVLEEAIDALERVDALIERLADEHERALADVWQED</sequence>
<protein>
    <submittedName>
        <fullName evidence="3">MobC family plasmid mobilization relaxosome protein</fullName>
    </submittedName>
</protein>
<dbReference type="RefSeq" id="WP_136510933.1">
    <property type="nucleotide sequence ID" value="NZ_SSTF01000004.1"/>
</dbReference>
<gene>
    <name evidence="3" type="ORF">E5991_01925</name>
</gene>
<dbReference type="EMBL" id="SSTF01000004">
    <property type="protein sequence ID" value="THG27302.1"/>
    <property type="molecule type" value="Genomic_DNA"/>
</dbReference>
<feature type="domain" description="Bacterial mobilisation" evidence="2">
    <location>
        <begin position="69"/>
        <end position="112"/>
    </location>
</feature>
<evidence type="ECO:0000313" key="3">
    <source>
        <dbReference type="EMBL" id="THG27302.1"/>
    </source>
</evidence>
<evidence type="ECO:0000313" key="4">
    <source>
        <dbReference type="Proteomes" id="UP000306798"/>
    </source>
</evidence>
<dbReference type="Pfam" id="PF05713">
    <property type="entry name" value="MobC"/>
    <property type="match status" value="1"/>
</dbReference>